<dbReference type="Proteomes" id="UP000299102">
    <property type="component" value="Unassembled WGS sequence"/>
</dbReference>
<reference evidence="1 2" key="1">
    <citation type="journal article" date="2019" name="Commun. Biol.">
        <title>The bagworm genome reveals a unique fibroin gene that provides high tensile strength.</title>
        <authorList>
            <person name="Kono N."/>
            <person name="Nakamura H."/>
            <person name="Ohtoshi R."/>
            <person name="Tomita M."/>
            <person name="Numata K."/>
            <person name="Arakawa K."/>
        </authorList>
    </citation>
    <scope>NUCLEOTIDE SEQUENCE [LARGE SCALE GENOMIC DNA]</scope>
</reference>
<proteinExistence type="predicted"/>
<keyword evidence="2" id="KW-1185">Reference proteome</keyword>
<name>A0A4C1TEM3_EUMVA</name>
<organism evidence="1 2">
    <name type="scientific">Eumeta variegata</name>
    <name type="common">Bagworm moth</name>
    <name type="synonym">Eumeta japonica</name>
    <dbReference type="NCBI Taxonomy" id="151549"/>
    <lineage>
        <taxon>Eukaryota</taxon>
        <taxon>Metazoa</taxon>
        <taxon>Ecdysozoa</taxon>
        <taxon>Arthropoda</taxon>
        <taxon>Hexapoda</taxon>
        <taxon>Insecta</taxon>
        <taxon>Pterygota</taxon>
        <taxon>Neoptera</taxon>
        <taxon>Endopterygota</taxon>
        <taxon>Lepidoptera</taxon>
        <taxon>Glossata</taxon>
        <taxon>Ditrysia</taxon>
        <taxon>Tineoidea</taxon>
        <taxon>Psychidae</taxon>
        <taxon>Oiketicinae</taxon>
        <taxon>Eumeta</taxon>
    </lineage>
</organism>
<protein>
    <submittedName>
        <fullName evidence="1">Uncharacterized protein</fullName>
    </submittedName>
</protein>
<comment type="caution">
    <text evidence="1">The sequence shown here is derived from an EMBL/GenBank/DDBJ whole genome shotgun (WGS) entry which is preliminary data.</text>
</comment>
<evidence type="ECO:0000313" key="1">
    <source>
        <dbReference type="EMBL" id="GBP11857.1"/>
    </source>
</evidence>
<evidence type="ECO:0000313" key="2">
    <source>
        <dbReference type="Proteomes" id="UP000299102"/>
    </source>
</evidence>
<dbReference type="AlphaFoldDB" id="A0A4C1TEM3"/>
<dbReference type="EMBL" id="BGZK01004964">
    <property type="protein sequence ID" value="GBP11857.1"/>
    <property type="molecule type" value="Genomic_DNA"/>
</dbReference>
<sequence>MTRLEISRSRPAGLPKPWAGRFQTLFVVFVGRSAVLIACCQYVKVKSDGAAKSGREIIDLLAKHARKKYSNCQPDVEALASREINAD</sequence>
<gene>
    <name evidence="1" type="ORF">EVAR_98940_1</name>
</gene>
<accession>A0A4C1TEM3</accession>